<evidence type="ECO:0000313" key="2">
    <source>
        <dbReference type="Proteomes" id="UP000182660"/>
    </source>
</evidence>
<evidence type="ECO:0000313" key="1">
    <source>
        <dbReference type="EMBL" id="SGY95423.1"/>
    </source>
</evidence>
<proteinExistence type="predicted"/>
<dbReference type="EMBL" id="FPLJ01000065">
    <property type="protein sequence ID" value="SGY95423.1"/>
    <property type="molecule type" value="Genomic_DNA"/>
</dbReference>
<accession>A0ABY1HIJ4</accession>
<organism evidence="1 2">
    <name type="scientific">Moritella viscosa</name>
    <dbReference type="NCBI Taxonomy" id="80854"/>
    <lineage>
        <taxon>Bacteria</taxon>
        <taxon>Pseudomonadati</taxon>
        <taxon>Pseudomonadota</taxon>
        <taxon>Gammaproteobacteria</taxon>
        <taxon>Alteromonadales</taxon>
        <taxon>Moritellaceae</taxon>
        <taxon>Moritella</taxon>
    </lineage>
</organism>
<comment type="caution">
    <text evidence="1">The sequence shown here is derived from an EMBL/GenBank/DDBJ whole genome shotgun (WGS) entry which is preliminary data.</text>
</comment>
<protein>
    <submittedName>
        <fullName evidence="1">Uncharacterized protein</fullName>
    </submittedName>
</protein>
<sequence>MVIYGYLWLFMVDICAFNADSNLDFNLIFFNVILDCNHG</sequence>
<dbReference type="Proteomes" id="UP000182660">
    <property type="component" value="Unassembled WGS sequence"/>
</dbReference>
<reference evidence="1 2" key="1">
    <citation type="submission" date="2016-11" db="EMBL/GenBank/DDBJ databases">
        <authorList>
            <person name="Klemetsen T."/>
        </authorList>
    </citation>
    <scope>NUCLEOTIDE SEQUENCE [LARGE SCALE GENOMIC DNA]</scope>
    <source>
        <strain evidence="1">MT 2528</strain>
    </source>
</reference>
<keyword evidence="2" id="KW-1185">Reference proteome</keyword>
<gene>
    <name evidence="1" type="ORF">MT2528_2987</name>
</gene>
<name>A0ABY1HIJ4_9GAMM</name>